<keyword evidence="6" id="KW-0418">Kinase</keyword>
<reference evidence="8 9" key="1">
    <citation type="journal article" date="2016" name="Genome Announc.">
        <title>Draft Genome Sequence of Planomonospora sphaerica JCM9374, a Rare Actinomycete.</title>
        <authorList>
            <person name="Dohra H."/>
            <person name="Suzuki T."/>
            <person name="Inoue Y."/>
            <person name="Kodani S."/>
        </authorList>
    </citation>
    <scope>NUCLEOTIDE SEQUENCE [LARGE SCALE GENOMIC DNA]</scope>
    <source>
        <strain evidence="8 9">JCM 9374</strain>
    </source>
</reference>
<evidence type="ECO:0000259" key="7">
    <source>
        <dbReference type="PROSITE" id="PS51093"/>
    </source>
</evidence>
<proteinExistence type="predicted"/>
<dbReference type="PANTHER" id="PTHR45008:SF1">
    <property type="entry name" value="PTS SYSTEM GLUCOSE-SPECIFIC EIIA COMPONENT"/>
    <property type="match status" value="1"/>
</dbReference>
<reference evidence="9" key="2">
    <citation type="submission" date="2016-04" db="EMBL/GenBank/DDBJ databases">
        <title>Planomonospora sphaerica JCM9374 whole genome shotgun sequence.</title>
        <authorList>
            <person name="Suzuki T."/>
            <person name="Dohra H."/>
            <person name="Kodani S."/>
        </authorList>
    </citation>
    <scope>NUCLEOTIDE SEQUENCE [LARGE SCALE GENOMIC DNA]</scope>
    <source>
        <strain evidence="9">JCM 9374</strain>
    </source>
</reference>
<dbReference type="OrthoDB" id="7571469at2"/>
<dbReference type="Gene3D" id="2.70.70.10">
    <property type="entry name" value="Glucose Permease (Domain IIA)"/>
    <property type="match status" value="1"/>
</dbReference>
<dbReference type="PROSITE" id="PS00371">
    <property type="entry name" value="PTS_EIIA_TYPE_1_HIS"/>
    <property type="match status" value="1"/>
</dbReference>
<evidence type="ECO:0000256" key="1">
    <source>
        <dbReference type="ARBA" id="ARBA00004496"/>
    </source>
</evidence>
<evidence type="ECO:0000256" key="3">
    <source>
        <dbReference type="ARBA" id="ARBA00022597"/>
    </source>
</evidence>
<dbReference type="RefSeq" id="WP_068894584.1">
    <property type="nucleotide sequence ID" value="NZ_BDCX01000002.1"/>
</dbReference>
<comment type="subcellular location">
    <subcellularLocation>
        <location evidence="1">Cytoplasm</location>
    </subcellularLocation>
</comment>
<dbReference type="InterPro" id="IPR011055">
    <property type="entry name" value="Dup_hybrid_motif"/>
</dbReference>
<dbReference type="EMBL" id="BDCX01000002">
    <property type="protein sequence ID" value="GAT65197.1"/>
    <property type="molecule type" value="Genomic_DNA"/>
</dbReference>
<dbReference type="PROSITE" id="PS51093">
    <property type="entry name" value="PTS_EIIA_TYPE_1"/>
    <property type="match status" value="1"/>
</dbReference>
<accession>A0A161LIC0</accession>
<dbReference type="NCBIfam" id="TIGR00830">
    <property type="entry name" value="PTBA"/>
    <property type="match status" value="1"/>
</dbReference>
<evidence type="ECO:0000256" key="6">
    <source>
        <dbReference type="ARBA" id="ARBA00022777"/>
    </source>
</evidence>
<protein>
    <submittedName>
        <fullName evidence="8">PTS glucose transporter subunit IIA</fullName>
    </submittedName>
</protein>
<dbReference type="InterPro" id="IPR001127">
    <property type="entry name" value="PTS_EIIA_1_perm"/>
</dbReference>
<evidence type="ECO:0000256" key="5">
    <source>
        <dbReference type="ARBA" id="ARBA00022683"/>
    </source>
</evidence>
<evidence type="ECO:0000313" key="8">
    <source>
        <dbReference type="EMBL" id="GAT65197.1"/>
    </source>
</evidence>
<dbReference type="Proteomes" id="UP000077701">
    <property type="component" value="Unassembled WGS sequence"/>
</dbReference>
<name>A0A161LIC0_9ACTN</name>
<dbReference type="GO" id="GO:0009401">
    <property type="term" value="P:phosphoenolpyruvate-dependent sugar phosphotransferase system"/>
    <property type="evidence" value="ECO:0007669"/>
    <property type="project" value="UniProtKB-KW"/>
</dbReference>
<keyword evidence="2" id="KW-0813">Transport</keyword>
<dbReference type="GO" id="GO:0016301">
    <property type="term" value="F:kinase activity"/>
    <property type="evidence" value="ECO:0007669"/>
    <property type="project" value="UniProtKB-KW"/>
</dbReference>
<evidence type="ECO:0000256" key="4">
    <source>
        <dbReference type="ARBA" id="ARBA00022679"/>
    </source>
</evidence>
<gene>
    <name evidence="8" type="ORF">PS9374_00829</name>
</gene>
<keyword evidence="5" id="KW-0598">Phosphotransferase system</keyword>
<dbReference type="STRING" id="161355.PS9374_00829"/>
<keyword evidence="4" id="KW-0808">Transferase</keyword>
<comment type="caution">
    <text evidence="8">The sequence shown here is derived from an EMBL/GenBank/DDBJ whole genome shotgun (WGS) entry which is preliminary data.</text>
</comment>
<dbReference type="AlphaFoldDB" id="A0A161LIC0"/>
<dbReference type="Pfam" id="PF00358">
    <property type="entry name" value="PTS_EIIA_1"/>
    <property type="match status" value="1"/>
</dbReference>
<evidence type="ECO:0000313" key="9">
    <source>
        <dbReference type="Proteomes" id="UP000077701"/>
    </source>
</evidence>
<keyword evidence="9" id="KW-1185">Reference proteome</keyword>
<keyword evidence="3 8" id="KW-0762">Sugar transport</keyword>
<feature type="domain" description="PTS EIIA type-1" evidence="7">
    <location>
        <begin position="20"/>
        <end position="124"/>
    </location>
</feature>
<evidence type="ECO:0000256" key="2">
    <source>
        <dbReference type="ARBA" id="ARBA00022448"/>
    </source>
</evidence>
<sequence length="148" mass="15038">MTAVLAPVAGTAVGLTAVPDPVFSEGLVGPGAAIDPVRRPGRVVSPIAGRIHKLHPHAFVVVGDDGRGILVHLGIDTVQLRGEGFELLAAEGDRVSAGQPVVAWNPAGIEAGGRSPVCPVVALDAFAEAVTEIADGVVDAGDELFRWA</sequence>
<dbReference type="InterPro" id="IPR050890">
    <property type="entry name" value="PTS_EIIA_component"/>
</dbReference>
<organism evidence="8 9">
    <name type="scientific">Planomonospora sphaerica</name>
    <dbReference type="NCBI Taxonomy" id="161355"/>
    <lineage>
        <taxon>Bacteria</taxon>
        <taxon>Bacillati</taxon>
        <taxon>Actinomycetota</taxon>
        <taxon>Actinomycetes</taxon>
        <taxon>Streptosporangiales</taxon>
        <taxon>Streptosporangiaceae</taxon>
        <taxon>Planomonospora</taxon>
    </lineage>
</organism>
<dbReference type="SUPFAM" id="SSF51261">
    <property type="entry name" value="Duplicated hybrid motif"/>
    <property type="match status" value="1"/>
</dbReference>
<dbReference type="GO" id="GO:0005737">
    <property type="term" value="C:cytoplasm"/>
    <property type="evidence" value="ECO:0007669"/>
    <property type="project" value="UniProtKB-SubCell"/>
</dbReference>
<dbReference type="PANTHER" id="PTHR45008">
    <property type="entry name" value="PTS SYSTEM GLUCOSE-SPECIFIC EIIA COMPONENT"/>
    <property type="match status" value="1"/>
</dbReference>